<proteinExistence type="predicted"/>
<organism evidence="3 4">
    <name type="scientific">Cymbomonas tetramitiformis</name>
    <dbReference type="NCBI Taxonomy" id="36881"/>
    <lineage>
        <taxon>Eukaryota</taxon>
        <taxon>Viridiplantae</taxon>
        <taxon>Chlorophyta</taxon>
        <taxon>Pyramimonadophyceae</taxon>
        <taxon>Pyramimonadales</taxon>
        <taxon>Pyramimonadaceae</taxon>
        <taxon>Cymbomonas</taxon>
    </lineage>
</organism>
<dbReference type="InterPro" id="IPR000719">
    <property type="entry name" value="Prot_kinase_dom"/>
</dbReference>
<gene>
    <name evidence="3" type="ORF">CYMTET_15951</name>
</gene>
<evidence type="ECO:0000259" key="2">
    <source>
        <dbReference type="PROSITE" id="PS50011"/>
    </source>
</evidence>
<dbReference type="Gene3D" id="1.10.510.10">
    <property type="entry name" value="Transferase(Phosphotransferase) domain 1"/>
    <property type="match status" value="1"/>
</dbReference>
<keyword evidence="4" id="KW-1185">Reference proteome</keyword>
<dbReference type="PROSITE" id="PS50011">
    <property type="entry name" value="PROTEIN_KINASE_DOM"/>
    <property type="match status" value="1"/>
</dbReference>
<dbReference type="GO" id="GO:0004672">
    <property type="term" value="F:protein kinase activity"/>
    <property type="evidence" value="ECO:0007669"/>
    <property type="project" value="InterPro"/>
</dbReference>
<accession>A0AAE0GCZ2</accession>
<dbReference type="Proteomes" id="UP001190700">
    <property type="component" value="Unassembled WGS sequence"/>
</dbReference>
<name>A0AAE0GCZ2_9CHLO</name>
<sequence>MRGMLRSVLYSSADVDEEEEEDWEEDEHEHEHGHGHGHEHEHEQEDDTRQEEARLKERAGPPYFASTGKQVGPLRLGCETPLLLLDKLHDKVSVKMFLGVQVVMLKEFKEGHCADMLKELLYAILASQASKHVFPPVRYGIRYSSGHVYPFLVFPYGGKPLWEFVDADTLDLSLKKNICIQLIKGVKEMHTADLVNADLKGNNVLVLNKPLGLEGVAVSLIIDFEFDEHC</sequence>
<evidence type="ECO:0000256" key="1">
    <source>
        <dbReference type="SAM" id="MobiDB-lite"/>
    </source>
</evidence>
<feature type="domain" description="Protein kinase" evidence="2">
    <location>
        <begin position="53"/>
        <end position="230"/>
    </location>
</feature>
<dbReference type="InterPro" id="IPR011009">
    <property type="entry name" value="Kinase-like_dom_sf"/>
</dbReference>
<comment type="caution">
    <text evidence="3">The sequence shown here is derived from an EMBL/GenBank/DDBJ whole genome shotgun (WGS) entry which is preliminary data.</text>
</comment>
<feature type="region of interest" description="Disordered" evidence="1">
    <location>
        <begin position="1"/>
        <end position="54"/>
    </location>
</feature>
<evidence type="ECO:0000313" key="4">
    <source>
        <dbReference type="Proteomes" id="UP001190700"/>
    </source>
</evidence>
<dbReference type="GO" id="GO:0005524">
    <property type="term" value="F:ATP binding"/>
    <property type="evidence" value="ECO:0007669"/>
    <property type="project" value="InterPro"/>
</dbReference>
<reference evidence="3 4" key="1">
    <citation type="journal article" date="2015" name="Genome Biol. Evol.">
        <title>Comparative Genomics of a Bacterivorous Green Alga Reveals Evolutionary Causalities and Consequences of Phago-Mixotrophic Mode of Nutrition.</title>
        <authorList>
            <person name="Burns J.A."/>
            <person name="Paasch A."/>
            <person name="Narechania A."/>
            <person name="Kim E."/>
        </authorList>
    </citation>
    <scope>NUCLEOTIDE SEQUENCE [LARGE SCALE GENOMIC DNA]</scope>
    <source>
        <strain evidence="3 4">PLY_AMNH</strain>
    </source>
</reference>
<evidence type="ECO:0000313" key="3">
    <source>
        <dbReference type="EMBL" id="KAK3275950.1"/>
    </source>
</evidence>
<dbReference type="AlphaFoldDB" id="A0AAE0GCZ2"/>
<protein>
    <recommendedName>
        <fullName evidence="2">Protein kinase domain-containing protein</fullName>
    </recommendedName>
</protein>
<dbReference type="SUPFAM" id="SSF56112">
    <property type="entry name" value="Protein kinase-like (PK-like)"/>
    <property type="match status" value="1"/>
</dbReference>
<feature type="compositionally biased region" description="Basic and acidic residues" evidence="1">
    <location>
        <begin position="29"/>
        <end position="43"/>
    </location>
</feature>
<feature type="compositionally biased region" description="Acidic residues" evidence="1">
    <location>
        <begin position="14"/>
        <end position="28"/>
    </location>
</feature>
<dbReference type="EMBL" id="LGRX02006886">
    <property type="protein sequence ID" value="KAK3275950.1"/>
    <property type="molecule type" value="Genomic_DNA"/>
</dbReference>